<dbReference type="AlphaFoldDB" id="A0AAD4FIU4"/>
<accession>A0AAD4FIU4</accession>
<dbReference type="Proteomes" id="UP001199106">
    <property type="component" value="Unassembled WGS sequence"/>
</dbReference>
<reference evidence="1" key="1">
    <citation type="submission" date="2021-07" db="EMBL/GenBank/DDBJ databases">
        <title>Genome Resource of American Ginseng Black Spot Pathogen Alternaria panax.</title>
        <authorList>
            <person name="Qiu C."/>
            <person name="Wang W."/>
            <person name="Liu Z."/>
        </authorList>
    </citation>
    <scope>NUCLEOTIDE SEQUENCE</scope>
    <source>
        <strain evidence="1">BNCC115425</strain>
    </source>
</reference>
<organism evidence="1 2">
    <name type="scientific">Alternaria panax</name>
    <dbReference type="NCBI Taxonomy" id="48097"/>
    <lineage>
        <taxon>Eukaryota</taxon>
        <taxon>Fungi</taxon>
        <taxon>Dikarya</taxon>
        <taxon>Ascomycota</taxon>
        <taxon>Pezizomycotina</taxon>
        <taxon>Dothideomycetes</taxon>
        <taxon>Pleosporomycetidae</taxon>
        <taxon>Pleosporales</taxon>
        <taxon>Pleosporineae</taxon>
        <taxon>Pleosporaceae</taxon>
        <taxon>Alternaria</taxon>
        <taxon>Alternaria sect. Panax</taxon>
    </lineage>
</organism>
<gene>
    <name evidence="1" type="ORF">G6011_06319</name>
</gene>
<proteinExistence type="predicted"/>
<keyword evidence="2" id="KW-1185">Reference proteome</keyword>
<comment type="caution">
    <text evidence="1">The sequence shown here is derived from an EMBL/GenBank/DDBJ whole genome shotgun (WGS) entry which is preliminary data.</text>
</comment>
<dbReference type="EMBL" id="JAANER010000005">
    <property type="protein sequence ID" value="KAG9189451.1"/>
    <property type="molecule type" value="Genomic_DNA"/>
</dbReference>
<name>A0AAD4FIU4_9PLEO</name>
<protein>
    <submittedName>
        <fullName evidence="1">Uncharacterized protein</fullName>
    </submittedName>
</protein>
<sequence length="304" mass="33209">MNYPRDARDNLTQCYECMRQAGVDVDNIYEASSQLRRTIHRFCEFGSPCVYELLATFLEWLKSSDEPLEHNTKLGAIPSITRLAYLFTSTGEIGESTVMFGSSQTTKTPLSESRRTSGDAIPVEYLQQVPTNWPYTRYGAARKAGQTTSFPLTHDNSTGVTVAWLLHKMLWNPRPLFTPLSARNDMYQPVLQDWMPAFLDASALSMATHASTTSPSIETLDAIVTPATPATPAMLASDTQVSSPTMIVPVTTTPSFVATPSFALPTSTSTSVPITPPMTLPTPSTSSFTHIHITGVDLFSAVLS</sequence>
<evidence type="ECO:0000313" key="2">
    <source>
        <dbReference type="Proteomes" id="UP001199106"/>
    </source>
</evidence>
<evidence type="ECO:0000313" key="1">
    <source>
        <dbReference type="EMBL" id="KAG9189451.1"/>
    </source>
</evidence>